<evidence type="ECO:0000313" key="1">
    <source>
        <dbReference type="EMBL" id="CEG09411.1"/>
    </source>
</evidence>
<dbReference type="Proteomes" id="UP000035762">
    <property type="component" value="Unassembled WGS sequence"/>
</dbReference>
<keyword evidence="2" id="KW-1185">Reference proteome</keyword>
<accession>A0A090MPY7</accession>
<dbReference type="EMBL" id="CCAZ020000002">
    <property type="protein sequence ID" value="CEG09411.1"/>
    <property type="molecule type" value="Genomic_DNA"/>
</dbReference>
<gene>
    <name evidence="1" type="ORF">BN961_02837</name>
</gene>
<evidence type="ECO:0000313" key="2">
    <source>
        <dbReference type="Proteomes" id="UP000035762"/>
    </source>
</evidence>
<reference evidence="1 2" key="1">
    <citation type="journal article" date="2014" name="Genome Announc.">
        <title>Genome Sequence of Afipia felis Strain 76713, Isolated in Hospital Water Using an Amoeba Co-Culture Procedure.</title>
        <authorList>
            <person name="Benamar S."/>
            <person name="La Scola B."/>
            <person name="Croce O."/>
        </authorList>
    </citation>
    <scope>NUCLEOTIDE SEQUENCE [LARGE SCALE GENOMIC DNA]</scope>
    <source>
        <strain evidence="1 2">76713</strain>
    </source>
</reference>
<sequence length="353" mass="38453">MARGLHGAAVERRQLKRAERTVPHHRLGVVEGGAHTIHGLRADIEDHCVGRDGVEAAGLRRRMSNELTGDHCVYRQDHGALGGFGFFQNPQRGRRQFLFAERLADIHALRMQEGVGHAAADHQRIDLGDEVFEKIELGRDFRAADYGSDRMGRRFQRLGQRVEFGLHRAPGIGGQHMAEAFGRGVGAVRAGEGVVDPDIAELGEFGDKSRIVLFLAFMEASVLEANDVAGLHPGHGILRLLADAVVDELDVPPQHVGERDRDGLQRFLRIDHAFGPAEVREQDNLAALFGDLRNGLGDALESRGVGDAAIVHRDVEIDTQEDALVVHVDVVEGAKEASHGSPCPRTRCIAIGA</sequence>
<organism evidence="1 2">
    <name type="scientific">Afipia felis</name>
    <name type="common">Cat scratch disease bacillus</name>
    <dbReference type="NCBI Taxonomy" id="1035"/>
    <lineage>
        <taxon>Bacteria</taxon>
        <taxon>Pseudomonadati</taxon>
        <taxon>Pseudomonadota</taxon>
        <taxon>Alphaproteobacteria</taxon>
        <taxon>Hyphomicrobiales</taxon>
        <taxon>Nitrobacteraceae</taxon>
        <taxon>Afipia</taxon>
    </lineage>
</organism>
<dbReference type="AlphaFoldDB" id="A0A090MPY7"/>
<protein>
    <submittedName>
        <fullName evidence="1">Uncharacterized protein</fullName>
    </submittedName>
</protein>
<proteinExistence type="predicted"/>
<comment type="caution">
    <text evidence="1">The sequence shown here is derived from an EMBL/GenBank/DDBJ whole genome shotgun (WGS) entry which is preliminary data.</text>
</comment>
<name>A0A090MPY7_AFIFE</name>
<dbReference type="AntiFam" id="ANF00180">
    <property type="entry name" value="Shadow ORF (opposite PGK1)"/>
</dbReference>